<feature type="active site" evidence="7">
    <location>
        <position position="386"/>
    </location>
</feature>
<comment type="caution">
    <text evidence="9">The sequence shown here is derived from an EMBL/GenBank/DDBJ whole genome shotgun (WGS) entry which is preliminary data.</text>
</comment>
<evidence type="ECO:0000256" key="7">
    <source>
        <dbReference type="HAMAP-Rule" id="MF_00473"/>
    </source>
</evidence>
<organism evidence="9 10">
    <name type="scientific">Gelidibacter sediminis</name>
    <dbReference type="NCBI Taxonomy" id="1608710"/>
    <lineage>
        <taxon>Bacteria</taxon>
        <taxon>Pseudomonadati</taxon>
        <taxon>Bacteroidota</taxon>
        <taxon>Flavobacteriia</taxon>
        <taxon>Flavobacteriales</taxon>
        <taxon>Flavobacteriaceae</taxon>
        <taxon>Gelidibacter</taxon>
    </lineage>
</organism>
<dbReference type="EC" id="5.3.1.9" evidence="7"/>
<dbReference type="GO" id="GO:0051156">
    <property type="term" value="P:glucose 6-phosphate metabolic process"/>
    <property type="evidence" value="ECO:0007669"/>
    <property type="project" value="TreeGrafter"/>
</dbReference>
<dbReference type="CDD" id="cd05016">
    <property type="entry name" value="SIS_PGI_2"/>
    <property type="match status" value="1"/>
</dbReference>
<dbReference type="RefSeq" id="WP_133757181.1">
    <property type="nucleotide sequence ID" value="NZ_SOBW01000007.1"/>
</dbReference>
<dbReference type="Pfam" id="PF00342">
    <property type="entry name" value="PGI"/>
    <property type="match status" value="1"/>
</dbReference>
<dbReference type="PRINTS" id="PR00662">
    <property type="entry name" value="G6PISOMERASE"/>
</dbReference>
<reference evidence="9 10" key="1">
    <citation type="submission" date="2019-03" db="EMBL/GenBank/DDBJ databases">
        <title>Genomic Encyclopedia of Archaeal and Bacterial Type Strains, Phase II (KMG-II): from individual species to whole genera.</title>
        <authorList>
            <person name="Goeker M."/>
        </authorList>
    </citation>
    <scope>NUCLEOTIDE SEQUENCE [LARGE SCALE GENOMIC DNA]</scope>
    <source>
        <strain evidence="9 10">DSM 28135</strain>
    </source>
</reference>
<dbReference type="CDD" id="cd05015">
    <property type="entry name" value="SIS_PGI_1"/>
    <property type="match status" value="1"/>
</dbReference>
<dbReference type="InterPro" id="IPR001672">
    <property type="entry name" value="G6P_Isomerase"/>
</dbReference>
<evidence type="ECO:0000256" key="8">
    <source>
        <dbReference type="RuleBase" id="RU000612"/>
    </source>
</evidence>
<evidence type="ECO:0000313" key="10">
    <source>
        <dbReference type="Proteomes" id="UP000294689"/>
    </source>
</evidence>
<dbReference type="GO" id="GO:0004347">
    <property type="term" value="F:glucose-6-phosphate isomerase activity"/>
    <property type="evidence" value="ECO:0007669"/>
    <property type="project" value="UniProtKB-UniRule"/>
</dbReference>
<evidence type="ECO:0000313" key="9">
    <source>
        <dbReference type="EMBL" id="TDU43743.1"/>
    </source>
</evidence>
<gene>
    <name evidence="7" type="primary">pgi</name>
    <name evidence="9" type="ORF">BXY82_1161</name>
</gene>
<dbReference type="GO" id="GO:0006096">
    <property type="term" value="P:glycolytic process"/>
    <property type="evidence" value="ECO:0007669"/>
    <property type="project" value="UniProtKB-UniRule"/>
</dbReference>
<dbReference type="FunFam" id="3.40.50.10490:FF:000004">
    <property type="entry name" value="Glucose-6-phosphate isomerase"/>
    <property type="match status" value="1"/>
</dbReference>
<dbReference type="GO" id="GO:0048029">
    <property type="term" value="F:monosaccharide binding"/>
    <property type="evidence" value="ECO:0007669"/>
    <property type="project" value="TreeGrafter"/>
</dbReference>
<keyword evidence="4 7" id="KW-0324">Glycolysis</keyword>
<dbReference type="Gene3D" id="3.40.50.10490">
    <property type="entry name" value="Glucose-6-phosphate isomerase like protein, domain 1"/>
    <property type="match status" value="2"/>
</dbReference>
<dbReference type="GO" id="GO:0006094">
    <property type="term" value="P:gluconeogenesis"/>
    <property type="evidence" value="ECO:0007669"/>
    <property type="project" value="UniProtKB-UniRule"/>
</dbReference>
<dbReference type="NCBIfam" id="NF001211">
    <property type="entry name" value="PRK00179.1"/>
    <property type="match status" value="1"/>
</dbReference>
<dbReference type="PANTHER" id="PTHR11469:SF1">
    <property type="entry name" value="GLUCOSE-6-PHOSPHATE ISOMERASE"/>
    <property type="match status" value="1"/>
</dbReference>
<dbReference type="PROSITE" id="PS00174">
    <property type="entry name" value="P_GLUCOSE_ISOMERASE_2"/>
    <property type="match status" value="1"/>
</dbReference>
<evidence type="ECO:0000256" key="1">
    <source>
        <dbReference type="ARBA" id="ARBA00004926"/>
    </source>
</evidence>
<dbReference type="Proteomes" id="UP000294689">
    <property type="component" value="Unassembled WGS sequence"/>
</dbReference>
<comment type="subcellular location">
    <subcellularLocation>
        <location evidence="7">Cytoplasm</location>
    </subcellularLocation>
</comment>
<keyword evidence="3 7" id="KW-0312">Gluconeogenesis</keyword>
<dbReference type="PROSITE" id="PS00765">
    <property type="entry name" value="P_GLUCOSE_ISOMERASE_1"/>
    <property type="match status" value="1"/>
</dbReference>
<dbReference type="PANTHER" id="PTHR11469">
    <property type="entry name" value="GLUCOSE-6-PHOSPHATE ISOMERASE"/>
    <property type="match status" value="1"/>
</dbReference>
<dbReference type="OrthoDB" id="140919at2"/>
<dbReference type="HAMAP" id="MF_00473">
    <property type="entry name" value="G6P_isomerase"/>
    <property type="match status" value="1"/>
</dbReference>
<dbReference type="GO" id="GO:0097367">
    <property type="term" value="F:carbohydrate derivative binding"/>
    <property type="evidence" value="ECO:0007669"/>
    <property type="project" value="InterPro"/>
</dbReference>
<feature type="active site" evidence="7">
    <location>
        <position position="514"/>
    </location>
</feature>
<evidence type="ECO:0000256" key="6">
    <source>
        <dbReference type="ARBA" id="ARBA00029321"/>
    </source>
</evidence>
<dbReference type="EMBL" id="SOBW01000007">
    <property type="protein sequence ID" value="TDU43743.1"/>
    <property type="molecule type" value="Genomic_DNA"/>
</dbReference>
<evidence type="ECO:0000256" key="5">
    <source>
        <dbReference type="ARBA" id="ARBA00023235"/>
    </source>
</evidence>
<dbReference type="UniPathway" id="UPA00109">
    <property type="reaction ID" value="UER00181"/>
</dbReference>
<protein>
    <recommendedName>
        <fullName evidence="7">Glucose-6-phosphate isomerase</fullName>
        <shortName evidence="7">GPI</shortName>
        <ecNumber evidence="7">5.3.1.9</ecNumber>
    </recommendedName>
    <alternativeName>
        <fullName evidence="7">Phosphoglucose isomerase</fullName>
        <shortName evidence="7">PGI</shortName>
    </alternativeName>
    <alternativeName>
        <fullName evidence="7">Phosphohexose isomerase</fullName>
        <shortName evidence="7">PHI</shortName>
    </alternativeName>
</protein>
<comment type="pathway">
    <text evidence="7">Carbohydrate biosynthesis; gluconeogenesis.</text>
</comment>
<dbReference type="GO" id="GO:0005829">
    <property type="term" value="C:cytosol"/>
    <property type="evidence" value="ECO:0007669"/>
    <property type="project" value="TreeGrafter"/>
</dbReference>
<comment type="similarity">
    <text evidence="2 7 8">Belongs to the GPI family.</text>
</comment>
<dbReference type="InterPro" id="IPR035476">
    <property type="entry name" value="SIS_PGI_1"/>
</dbReference>
<dbReference type="InterPro" id="IPR023096">
    <property type="entry name" value="G6P_Isomerase_C"/>
</dbReference>
<accession>A0A4R7Q7V6</accession>
<keyword evidence="10" id="KW-1185">Reference proteome</keyword>
<dbReference type="Gene3D" id="1.10.1390.10">
    <property type="match status" value="1"/>
</dbReference>
<comment type="catalytic activity">
    <reaction evidence="6 7 8">
        <text>alpha-D-glucose 6-phosphate = beta-D-fructose 6-phosphate</text>
        <dbReference type="Rhea" id="RHEA:11816"/>
        <dbReference type="ChEBI" id="CHEBI:57634"/>
        <dbReference type="ChEBI" id="CHEBI:58225"/>
        <dbReference type="EC" id="5.3.1.9"/>
    </reaction>
</comment>
<proteinExistence type="inferred from homology"/>
<sequence>MALPKINPTQTKAWVKLQEHYKSIKDVHMTQWFSENEHRASEMTIKWEDFYVDYSKNRMDTKTLALLLELAEETQLKLAIDKQFQGDVINETEGREVLHTALRNPKSAKVMVEGQDIMPEIHEVKAKIKDFTASVVNGTKKGYTNKAFTDVVNIGIGGSDLGPAMVVDALQYYKNQLTTHFVSNVDGDHVNEVLKKLNPETTLFVIVSKTFTTQETLSNANTIKEWFLKSGKESDIAKHFVAVSTNIENVKSFGIDENNIFPMWNWVGGRFSLWSAVGLSISLAVGYSNFDALLAGAHDMDEHFKSEDFESNIPVILALIGVWYTNFFESESEAVIGYSQYLNQFATYLQQANMESNGKSVDRNGEMVTYQTGNIVWGEPGTNSQHAFFQLIHQGTKLIPADFIGFAKSLHGNADHQDKLMSNFIAQTEALLNGKSAEVVNNEFENQGVDNAVKEQLTPFKIFEGNKPTNTILINQLTPKSLGKLIALYEHKIFVQGVIWNIYSYDQFGVELGKQLATKILNELNSNDKIINHDNSTLDLLSYYKNFK</sequence>
<comment type="function">
    <text evidence="7">Catalyzes the reversible isomerization of glucose-6-phosphate to fructose-6-phosphate.</text>
</comment>
<evidence type="ECO:0000256" key="3">
    <source>
        <dbReference type="ARBA" id="ARBA00022432"/>
    </source>
</evidence>
<dbReference type="AlphaFoldDB" id="A0A4R7Q7V6"/>
<keyword evidence="5 7" id="KW-0413">Isomerase</keyword>
<dbReference type="SUPFAM" id="SSF53697">
    <property type="entry name" value="SIS domain"/>
    <property type="match status" value="1"/>
</dbReference>
<evidence type="ECO:0000256" key="2">
    <source>
        <dbReference type="ARBA" id="ARBA00006604"/>
    </source>
</evidence>
<comment type="pathway">
    <text evidence="1 7 8">Carbohydrate degradation; glycolysis; D-glyceraldehyde 3-phosphate and glycerone phosphate from D-glucose: step 2/4.</text>
</comment>
<dbReference type="PROSITE" id="PS51463">
    <property type="entry name" value="P_GLUCOSE_ISOMERASE_3"/>
    <property type="match status" value="1"/>
</dbReference>
<dbReference type="InterPro" id="IPR018189">
    <property type="entry name" value="Phosphoglucose_isomerase_CS"/>
</dbReference>
<name>A0A4R7Q7V6_9FLAO</name>
<feature type="active site" description="Proton donor" evidence="7">
    <location>
        <position position="355"/>
    </location>
</feature>
<dbReference type="InterPro" id="IPR046348">
    <property type="entry name" value="SIS_dom_sf"/>
</dbReference>
<keyword evidence="7" id="KW-0963">Cytoplasm</keyword>
<dbReference type="InterPro" id="IPR035482">
    <property type="entry name" value="SIS_PGI_2"/>
</dbReference>
<evidence type="ECO:0000256" key="4">
    <source>
        <dbReference type="ARBA" id="ARBA00023152"/>
    </source>
</evidence>
<dbReference type="UniPathway" id="UPA00138"/>